<keyword evidence="8" id="KW-0482">Metalloprotease</keyword>
<evidence type="ECO:0000256" key="6">
    <source>
        <dbReference type="ARBA" id="ARBA00022723"/>
    </source>
</evidence>
<accession>A0A8B6X5D0</accession>
<dbReference type="GO" id="GO:0070006">
    <property type="term" value="F:metalloaminopeptidase activity"/>
    <property type="evidence" value="ECO:0007669"/>
    <property type="project" value="InterPro"/>
</dbReference>
<dbReference type="RefSeq" id="WP_028312302.1">
    <property type="nucleotide sequence ID" value="NZ_AXWS01000018.1"/>
</dbReference>
<keyword evidence="15" id="KW-1185">Reference proteome</keyword>
<evidence type="ECO:0000256" key="8">
    <source>
        <dbReference type="ARBA" id="ARBA00023049"/>
    </source>
</evidence>
<dbReference type="Gene3D" id="3.40.350.10">
    <property type="entry name" value="Creatinase/prolidase N-terminal domain"/>
    <property type="match status" value="1"/>
</dbReference>
<dbReference type="GO" id="GO:0030145">
    <property type="term" value="F:manganese ion binding"/>
    <property type="evidence" value="ECO:0007669"/>
    <property type="project" value="InterPro"/>
</dbReference>
<proteinExistence type="inferred from homology"/>
<sequence>MPQAIDTGLYRARRELLAERLRLAGGGVALIPTAPPATRSRDTEFPYRFDSYFHYLTGFAEPGAVLAIVCDGAGFRSHLFCRPRDPDQEVWTGWRLGPEAAPAALGVDTASSADNLDAELPDLLADRPAVWQLFDQHGNQLAPALRAAFDRLRGRARSGVRPPPALRDLTPLLDEMRLVKDAHEITLMKRAAAISAHAHIRAMRHARPGQHEYQLEAELLHEFRRHGAQFPAYGSIVASGANACVLHYEQNDARMAPGSLVLIDAGCELDGYAADITRSFPVDGRFTPEQRAVYEIVLAAQAAAIERVLPGERFDAAHEAAVRVLCQGLIDLKLLSGGLDEVIETGAYKRFYMHRTGHWLGMDVHDVGDYREPAPVEAAGPGGAAERPSRVLKPGMVVTVEPALYLRGDDLPEAFRNIGIRIEDDALVTVDDAEILTEAAPKSVAAIETLMAEARE</sequence>
<protein>
    <recommendedName>
        <fullName evidence="10">Xaa-Pro aminopeptidase</fullName>
        <ecNumber evidence="4">3.4.11.9</ecNumber>
    </recommendedName>
    <alternativeName>
        <fullName evidence="11">Aminopeptidase P II</fullName>
    </alternativeName>
    <alternativeName>
        <fullName evidence="12">X-Pro aminopeptidase</fullName>
    </alternativeName>
</protein>
<dbReference type="InterPro" id="IPR000994">
    <property type="entry name" value="Pept_M24"/>
</dbReference>
<dbReference type="Proteomes" id="UP000675920">
    <property type="component" value="Unplaced"/>
</dbReference>
<comment type="similarity">
    <text evidence="3 13">Belongs to the peptidase M24B family.</text>
</comment>
<evidence type="ECO:0000256" key="9">
    <source>
        <dbReference type="ARBA" id="ARBA00023211"/>
    </source>
</evidence>
<dbReference type="InterPro" id="IPR029149">
    <property type="entry name" value="Creatin/AminoP/Spt16_N"/>
</dbReference>
<evidence type="ECO:0000259" key="14">
    <source>
        <dbReference type="SMART" id="SM01011"/>
    </source>
</evidence>
<evidence type="ECO:0000256" key="2">
    <source>
        <dbReference type="ARBA" id="ARBA00001936"/>
    </source>
</evidence>
<feature type="domain" description="Aminopeptidase P N-terminal" evidence="14">
    <location>
        <begin position="5"/>
        <end position="140"/>
    </location>
</feature>
<dbReference type="AlphaFoldDB" id="A0A8B6X5D0"/>
<dbReference type="InterPro" id="IPR007865">
    <property type="entry name" value="Aminopep_P_N"/>
</dbReference>
<evidence type="ECO:0000313" key="16">
    <source>
        <dbReference type="RefSeq" id="WP_028312302.1"/>
    </source>
</evidence>
<evidence type="ECO:0000256" key="11">
    <source>
        <dbReference type="ARBA" id="ARBA00075356"/>
    </source>
</evidence>
<dbReference type="SUPFAM" id="SSF53092">
    <property type="entry name" value="Creatinase/prolidase N-terminal domain"/>
    <property type="match status" value="1"/>
</dbReference>
<reference evidence="16" key="1">
    <citation type="journal article" date="1998" name="Proc. Natl. Acad. Sci. U.S.A.">
        <title>Structure and mechanism of a proline-specific aminopeptidase from Escherichia coli.</title>
        <authorList>
            <person name="Wilce M.C."/>
            <person name="Bond C.S."/>
            <person name="Dixon N.E."/>
            <person name="Freeman H.C."/>
            <person name="Guss J.M."/>
            <person name="Lilley P.E."/>
            <person name="Wilce J.A."/>
        </authorList>
    </citation>
    <scope>NUCLEOTIDE SEQUENCE</scope>
</reference>
<evidence type="ECO:0000256" key="12">
    <source>
        <dbReference type="ARBA" id="ARBA00081411"/>
    </source>
</evidence>
<reference evidence="16" key="2">
    <citation type="submission" date="2025-08" db="UniProtKB">
        <authorList>
            <consortium name="RefSeq"/>
        </authorList>
    </citation>
    <scope>IDENTIFICATION</scope>
</reference>
<dbReference type="InterPro" id="IPR036005">
    <property type="entry name" value="Creatinase/aminopeptidase-like"/>
</dbReference>
<evidence type="ECO:0000256" key="1">
    <source>
        <dbReference type="ARBA" id="ARBA00001424"/>
    </source>
</evidence>
<evidence type="ECO:0000256" key="3">
    <source>
        <dbReference type="ARBA" id="ARBA00008766"/>
    </source>
</evidence>
<dbReference type="OrthoDB" id="9806388at2"/>
<keyword evidence="16" id="KW-0031">Aminopeptidase</keyword>
<dbReference type="SMART" id="SM01011">
    <property type="entry name" value="AMP_N"/>
    <property type="match status" value="1"/>
</dbReference>
<dbReference type="InterPro" id="IPR001131">
    <property type="entry name" value="Peptidase_M24B_aminopep-P_CS"/>
</dbReference>
<comment type="cofactor">
    <cofactor evidence="2">
        <name>Mn(2+)</name>
        <dbReference type="ChEBI" id="CHEBI:29035"/>
    </cofactor>
</comment>
<evidence type="ECO:0000256" key="13">
    <source>
        <dbReference type="RuleBase" id="RU000590"/>
    </source>
</evidence>
<evidence type="ECO:0000256" key="5">
    <source>
        <dbReference type="ARBA" id="ARBA00022670"/>
    </source>
</evidence>
<name>A0A8B6X5D0_9BURK</name>
<evidence type="ECO:0000313" key="15">
    <source>
        <dbReference type="Proteomes" id="UP000675920"/>
    </source>
</evidence>
<dbReference type="EC" id="3.4.11.9" evidence="4"/>
<evidence type="ECO:0000256" key="4">
    <source>
        <dbReference type="ARBA" id="ARBA00012574"/>
    </source>
</evidence>
<evidence type="ECO:0000256" key="10">
    <source>
        <dbReference type="ARBA" id="ARBA00069363"/>
    </source>
</evidence>
<evidence type="ECO:0000256" key="7">
    <source>
        <dbReference type="ARBA" id="ARBA00022801"/>
    </source>
</evidence>
<comment type="catalytic activity">
    <reaction evidence="1">
        <text>Release of any N-terminal amino acid, including proline, that is linked to proline, even from a dipeptide or tripeptide.</text>
        <dbReference type="EC" id="3.4.11.9"/>
    </reaction>
</comment>
<dbReference type="FunFam" id="3.90.230.10:FF:000002">
    <property type="entry name" value="Xaa-Pro aminopeptidase 3"/>
    <property type="match status" value="1"/>
</dbReference>
<keyword evidence="6 13" id="KW-0479">Metal-binding</keyword>
<keyword evidence="7" id="KW-0378">Hydrolase</keyword>
<dbReference type="PANTHER" id="PTHR43226:SF4">
    <property type="entry name" value="XAA-PRO AMINOPEPTIDASE 3"/>
    <property type="match status" value="1"/>
</dbReference>
<dbReference type="SUPFAM" id="SSF55920">
    <property type="entry name" value="Creatinase/aminopeptidase"/>
    <property type="match status" value="1"/>
</dbReference>
<dbReference type="PROSITE" id="PS00491">
    <property type="entry name" value="PROLINE_PEPTIDASE"/>
    <property type="match status" value="1"/>
</dbReference>
<dbReference type="Gene3D" id="3.90.230.10">
    <property type="entry name" value="Creatinase/methionine aminopeptidase superfamily"/>
    <property type="match status" value="1"/>
</dbReference>
<keyword evidence="5" id="KW-0645">Protease</keyword>
<dbReference type="Pfam" id="PF05195">
    <property type="entry name" value="AMP_N"/>
    <property type="match status" value="1"/>
</dbReference>
<dbReference type="CDD" id="cd01087">
    <property type="entry name" value="Prolidase"/>
    <property type="match status" value="1"/>
</dbReference>
<dbReference type="Pfam" id="PF00557">
    <property type="entry name" value="Peptidase_M24"/>
    <property type="match status" value="1"/>
</dbReference>
<dbReference type="GO" id="GO:0006508">
    <property type="term" value="P:proteolysis"/>
    <property type="evidence" value="ECO:0007669"/>
    <property type="project" value="UniProtKB-KW"/>
</dbReference>
<dbReference type="InterPro" id="IPR052433">
    <property type="entry name" value="X-Pro_dipept-like"/>
</dbReference>
<keyword evidence="9" id="KW-0464">Manganese</keyword>
<dbReference type="GO" id="GO:0005829">
    <property type="term" value="C:cytosol"/>
    <property type="evidence" value="ECO:0007669"/>
    <property type="project" value="TreeGrafter"/>
</dbReference>
<dbReference type="PANTHER" id="PTHR43226">
    <property type="entry name" value="XAA-PRO AMINOPEPTIDASE 3"/>
    <property type="match status" value="1"/>
</dbReference>
<organism evidence="15 16">
    <name type="scientific">Derxia gummosa DSM 723</name>
    <dbReference type="NCBI Taxonomy" id="1121388"/>
    <lineage>
        <taxon>Bacteria</taxon>
        <taxon>Pseudomonadati</taxon>
        <taxon>Pseudomonadota</taxon>
        <taxon>Betaproteobacteria</taxon>
        <taxon>Burkholderiales</taxon>
        <taxon>Alcaligenaceae</taxon>
        <taxon>Derxia</taxon>
    </lineage>
</organism>